<dbReference type="GO" id="GO:0019545">
    <property type="term" value="P:L-arginine catabolic process to succinate"/>
    <property type="evidence" value="ECO:0007669"/>
    <property type="project" value="UniProtKB-UniRule"/>
</dbReference>
<feature type="domain" description="AstE/AspA barrel-sandwich hybrid" evidence="7">
    <location>
        <begin position="249"/>
        <end position="320"/>
    </location>
</feature>
<protein>
    <recommendedName>
        <fullName evidence="5 6">Succinylglutamate desuccinylase</fullName>
        <ecNumber evidence="5 6">3.5.1.96</ecNumber>
    </recommendedName>
</protein>
<comment type="pathway">
    <text evidence="5">Amino-acid degradation; L-arginine degradation via AST pathway; L-glutamate and succinate from L-arginine: step 5/5.</text>
</comment>
<evidence type="ECO:0000256" key="3">
    <source>
        <dbReference type="ARBA" id="ARBA00022801"/>
    </source>
</evidence>
<dbReference type="InterPro" id="IPR050178">
    <property type="entry name" value="AspA/AstE_fam"/>
</dbReference>
<feature type="binding site" evidence="5">
    <location>
        <position position="53"/>
    </location>
    <ligand>
        <name>Zn(2+)</name>
        <dbReference type="ChEBI" id="CHEBI:29105"/>
    </ligand>
</feature>
<feature type="domain" description="Succinylglutamate desuccinylase/Aspartoacylase catalytic" evidence="8">
    <location>
        <begin position="44"/>
        <end position="237"/>
    </location>
</feature>
<keyword evidence="1 5" id="KW-0056">Arginine metabolism</keyword>
<accession>A0AAJ3E545</accession>
<reference evidence="9" key="2">
    <citation type="journal article" date="2019" name="Nat. Commun.">
        <title>Spatiotemporal dynamics of multidrug resistant bacteria on intensive care unit surfaces.</title>
        <authorList>
            <person name="D'Souza A.W."/>
            <person name="Potter R.F."/>
            <person name="Wallace M."/>
            <person name="Shupe A."/>
            <person name="Patel S."/>
            <person name="Sun X."/>
            <person name="Gul D."/>
            <person name="Kwon J.H."/>
            <person name="Andleeb S."/>
            <person name="Burnham C.D."/>
            <person name="Dantas G."/>
        </authorList>
    </citation>
    <scope>NUCLEOTIDE SEQUENCE</scope>
    <source>
        <strain evidence="9">AL_065</strain>
    </source>
</reference>
<evidence type="ECO:0000313" key="9">
    <source>
        <dbReference type="EMBL" id="QXR07626.1"/>
    </source>
</evidence>
<keyword evidence="4 5" id="KW-0862">Zinc</keyword>
<name>A0AAJ3E545_ACILW</name>
<dbReference type="AlphaFoldDB" id="A0AAJ3E545"/>
<evidence type="ECO:0000259" key="7">
    <source>
        <dbReference type="Pfam" id="PF04952"/>
    </source>
</evidence>
<gene>
    <name evidence="5 9" type="primary">astE</name>
    <name evidence="9" type="ORF">EVX74_000825</name>
</gene>
<evidence type="ECO:0000313" key="10">
    <source>
        <dbReference type="Proteomes" id="UP000293391"/>
    </source>
</evidence>
<keyword evidence="2 5" id="KW-0479">Metal-binding</keyword>
<dbReference type="PANTHER" id="PTHR15162">
    <property type="entry name" value="ASPARTOACYLASE"/>
    <property type="match status" value="1"/>
</dbReference>
<evidence type="ECO:0000256" key="2">
    <source>
        <dbReference type="ARBA" id="ARBA00022723"/>
    </source>
</evidence>
<reference evidence="9" key="3">
    <citation type="submission" date="2021-06" db="EMBL/GenBank/DDBJ databases">
        <authorList>
            <person name="Diorio-Toth L."/>
        </authorList>
    </citation>
    <scope>NUCLEOTIDE SEQUENCE</scope>
    <source>
        <strain evidence="9">AL_065</strain>
    </source>
</reference>
<dbReference type="NCBIfam" id="NF003706">
    <property type="entry name" value="PRK05324.1"/>
    <property type="match status" value="1"/>
</dbReference>
<evidence type="ECO:0000256" key="1">
    <source>
        <dbReference type="ARBA" id="ARBA00022503"/>
    </source>
</evidence>
<comment type="similarity">
    <text evidence="5">Belongs to the AspA/AstE family. Succinylglutamate desuccinylase subfamily.</text>
</comment>
<dbReference type="PANTHER" id="PTHR15162:SF7">
    <property type="entry name" value="SUCCINYLGLUTAMATE DESUCCINYLASE"/>
    <property type="match status" value="1"/>
</dbReference>
<comment type="function">
    <text evidence="5">Transforms N(2)-succinylglutamate into succinate and glutamate.</text>
</comment>
<dbReference type="HAMAP" id="MF_00767">
    <property type="entry name" value="Arg_catab_AstE"/>
    <property type="match status" value="1"/>
</dbReference>
<proteinExistence type="inferred from homology"/>
<dbReference type="Gene3D" id="3.40.630.10">
    <property type="entry name" value="Zn peptidases"/>
    <property type="match status" value="1"/>
</dbReference>
<dbReference type="Proteomes" id="UP000293391">
    <property type="component" value="Chromosome"/>
</dbReference>
<dbReference type="GO" id="GO:0008270">
    <property type="term" value="F:zinc ion binding"/>
    <property type="evidence" value="ECO:0007669"/>
    <property type="project" value="UniProtKB-UniRule"/>
</dbReference>
<dbReference type="CDD" id="cd03855">
    <property type="entry name" value="M14_ASTE"/>
    <property type="match status" value="1"/>
</dbReference>
<evidence type="ECO:0000256" key="6">
    <source>
        <dbReference type="NCBIfam" id="TIGR03242"/>
    </source>
</evidence>
<evidence type="ECO:0000259" key="8">
    <source>
        <dbReference type="Pfam" id="PF24827"/>
    </source>
</evidence>
<dbReference type="InterPro" id="IPR055438">
    <property type="entry name" value="AstE_AspA_cat"/>
</dbReference>
<dbReference type="SUPFAM" id="SSF53187">
    <property type="entry name" value="Zn-dependent exopeptidases"/>
    <property type="match status" value="1"/>
</dbReference>
<dbReference type="EMBL" id="CP078045">
    <property type="protein sequence ID" value="QXR07626.1"/>
    <property type="molecule type" value="Genomic_DNA"/>
</dbReference>
<evidence type="ECO:0000256" key="4">
    <source>
        <dbReference type="ARBA" id="ARBA00022833"/>
    </source>
</evidence>
<comment type="cofactor">
    <cofactor evidence="5">
        <name>Zn(2+)</name>
        <dbReference type="ChEBI" id="CHEBI:29105"/>
    </cofactor>
    <text evidence="5">Binds 1 zinc ion per subunit.</text>
</comment>
<organism evidence="9 10">
    <name type="scientific">Acinetobacter lwoffii</name>
    <dbReference type="NCBI Taxonomy" id="28090"/>
    <lineage>
        <taxon>Bacteria</taxon>
        <taxon>Pseudomonadati</taxon>
        <taxon>Pseudomonadota</taxon>
        <taxon>Gammaproteobacteria</taxon>
        <taxon>Moraxellales</taxon>
        <taxon>Moraxellaceae</taxon>
        <taxon>Acinetobacter</taxon>
    </lineage>
</organism>
<sequence length="331" mass="37549">MEDFLKLTLDGSEPEIKSGHNKFLEWHWLAEGILQFIPKVAHKKAIILSAGIHGNETAPIEILNQICSDLIQEKLALKEQVLVIFGHPAAMRVGQRYLDNDLNRMFCAELKSPVDDLENKRALQLEQSVEKFFHQQPHDVSFYHYDLHTAIRSSLMSTFALIPFQKHAYDSELFSNLAAAKLDAIVLHSSAGKTFSSYTSEYFGAHSCTLELGKAKPFATNNLSDFKSTDLMLRALICAQENNNNLKNKIRYFKVIDSIIKKDDDFKLNVDKTAPNFTLFSKGQIIAEQNSGNYVVNLEKVWILFPNPEVKKGLRAGLLIDEIHYTNEVFS</sequence>
<dbReference type="InterPro" id="IPR016681">
    <property type="entry name" value="SuccinylGlu_desuccinylase"/>
</dbReference>
<feature type="binding site" evidence="5">
    <location>
        <position position="148"/>
    </location>
    <ligand>
        <name>Zn(2+)</name>
        <dbReference type="ChEBI" id="CHEBI:29105"/>
    </ligand>
</feature>
<keyword evidence="3 5" id="KW-0378">Hydrolase</keyword>
<dbReference type="GO" id="GO:0016788">
    <property type="term" value="F:hydrolase activity, acting on ester bonds"/>
    <property type="evidence" value="ECO:0007669"/>
    <property type="project" value="UniProtKB-UniRule"/>
</dbReference>
<dbReference type="RefSeq" id="WP_085064710.1">
    <property type="nucleotide sequence ID" value="NZ_CP019143.2"/>
</dbReference>
<reference evidence="9" key="1">
    <citation type="submission" date="2018-10" db="EMBL/GenBank/DDBJ databases">
        <authorList>
            <person name="D'Souza A.W."/>
            <person name="Potter R.F."/>
            <person name="Wallace M."/>
            <person name="Shupe A."/>
            <person name="Patel S."/>
            <person name="Sun S."/>
            <person name="Gul D."/>
            <person name="Kwon J.H."/>
            <person name="Andleeb S."/>
            <person name="Burnham C.-A.D."/>
            <person name="Dantas G."/>
        </authorList>
    </citation>
    <scope>NUCLEOTIDE SEQUENCE</scope>
    <source>
        <strain evidence="9">AL_065</strain>
    </source>
</reference>
<dbReference type="EC" id="3.5.1.96" evidence="5 6"/>
<dbReference type="PIRSF" id="PIRSF017020">
    <property type="entry name" value="AstE"/>
    <property type="match status" value="1"/>
</dbReference>
<feature type="active site" evidence="5">
    <location>
        <position position="211"/>
    </location>
</feature>
<feature type="binding site" evidence="5">
    <location>
        <position position="56"/>
    </location>
    <ligand>
        <name>Zn(2+)</name>
        <dbReference type="ChEBI" id="CHEBI:29105"/>
    </ligand>
</feature>
<dbReference type="GO" id="GO:0019544">
    <property type="term" value="P:L-arginine catabolic process to L-glutamate"/>
    <property type="evidence" value="ECO:0007669"/>
    <property type="project" value="UniProtKB-UniRule"/>
</dbReference>
<dbReference type="InterPro" id="IPR007036">
    <property type="entry name" value="Aste_AspA_hybrid_dom"/>
</dbReference>
<dbReference type="GO" id="GO:0009017">
    <property type="term" value="F:succinylglutamate desuccinylase activity"/>
    <property type="evidence" value="ECO:0007669"/>
    <property type="project" value="UniProtKB-UniRule"/>
</dbReference>
<evidence type="ECO:0000256" key="5">
    <source>
        <dbReference type="HAMAP-Rule" id="MF_00767"/>
    </source>
</evidence>
<dbReference type="Pfam" id="PF24827">
    <property type="entry name" value="AstE_AspA_cat"/>
    <property type="match status" value="1"/>
</dbReference>
<dbReference type="Pfam" id="PF04952">
    <property type="entry name" value="AstE_AspA_hybrid"/>
    <property type="match status" value="1"/>
</dbReference>
<comment type="catalytic activity">
    <reaction evidence="5">
        <text>N-succinyl-L-glutamate + H2O = L-glutamate + succinate</text>
        <dbReference type="Rhea" id="RHEA:15169"/>
        <dbReference type="ChEBI" id="CHEBI:15377"/>
        <dbReference type="ChEBI" id="CHEBI:29985"/>
        <dbReference type="ChEBI" id="CHEBI:30031"/>
        <dbReference type="ChEBI" id="CHEBI:58763"/>
        <dbReference type="EC" id="3.5.1.96"/>
    </reaction>
</comment>
<dbReference type="NCBIfam" id="TIGR03242">
    <property type="entry name" value="arg_catab_astE"/>
    <property type="match status" value="1"/>
</dbReference>